<feature type="region of interest" description="Disordered" evidence="1">
    <location>
        <begin position="244"/>
        <end position="285"/>
    </location>
</feature>
<evidence type="ECO:0000313" key="3">
    <source>
        <dbReference type="EMBL" id="QPJ61301.1"/>
    </source>
</evidence>
<proteinExistence type="predicted"/>
<dbReference type="AlphaFoldDB" id="A0A7T0BUP5"/>
<reference evidence="3 4" key="1">
    <citation type="submission" date="2020-02" db="EMBL/GenBank/DDBJ databases">
        <title>Genomic and physiological characterization of two novel Nitrospinaceae genera.</title>
        <authorList>
            <person name="Mueller A.J."/>
            <person name="Jung M.-Y."/>
            <person name="Strachan C.R."/>
            <person name="Herbold C.W."/>
            <person name="Kirkegaard R.H."/>
            <person name="Daims H."/>
        </authorList>
    </citation>
    <scope>NUCLEOTIDE SEQUENCE [LARGE SCALE GENOMIC DNA]</scope>
    <source>
        <strain evidence="3">EB</strain>
    </source>
</reference>
<feature type="compositionally biased region" description="Basic and acidic residues" evidence="1">
    <location>
        <begin position="246"/>
        <end position="273"/>
    </location>
</feature>
<evidence type="ECO:0000259" key="2">
    <source>
        <dbReference type="Pfam" id="PF02498"/>
    </source>
</evidence>
<evidence type="ECO:0000256" key="1">
    <source>
        <dbReference type="SAM" id="MobiDB-lite"/>
    </source>
</evidence>
<dbReference type="Pfam" id="PF02498">
    <property type="entry name" value="Bro-N"/>
    <property type="match status" value="1"/>
</dbReference>
<organism evidence="3 4">
    <name type="scientific">Candidatus Nitronauta litoralis</name>
    <dbReference type="NCBI Taxonomy" id="2705533"/>
    <lineage>
        <taxon>Bacteria</taxon>
        <taxon>Pseudomonadati</taxon>
        <taxon>Nitrospinota/Tectimicrobiota group</taxon>
        <taxon>Nitrospinota</taxon>
        <taxon>Nitrospinia</taxon>
        <taxon>Nitrospinales</taxon>
        <taxon>Nitrospinaceae</taxon>
        <taxon>Candidatus Nitronauta</taxon>
    </lineage>
</organism>
<sequence>MKHETIVTLTGTFEAHAQETDDGVEFWLARDLQHLLGYSKWENFINVVSKAKTACEVSGHEILDHFPDIRKMVDLGSGSQREIDDIMLTRYACYLIAQNGDPKKEQIAFAQNYFALQTRKAELIENRLLETERVSARQKLTSTEKDLSSVIFQQTGSNKNFGVIRSKGDQALFGKSTQVMKSRWKVPVKRPLADFAPTIVLKAKDFATEITIHNAREHKLSTEPDISDEHIKNNKAVRKTLLNRGIRPEELPPAEDVKKVERRLASEEKKSMKNPDALGAEGDQK</sequence>
<protein>
    <submittedName>
        <fullName evidence="3">DNA damage-inducible protein D</fullName>
    </submittedName>
</protein>
<dbReference type="EMBL" id="CP048685">
    <property type="protein sequence ID" value="QPJ61301.1"/>
    <property type="molecule type" value="Genomic_DNA"/>
</dbReference>
<dbReference type="Proteomes" id="UP000594688">
    <property type="component" value="Chromosome"/>
</dbReference>
<feature type="domain" description="Bro-N" evidence="2">
    <location>
        <begin position="21"/>
        <end position="110"/>
    </location>
</feature>
<gene>
    <name evidence="3" type="primary">dinD</name>
    <name evidence="3" type="ORF">G3M70_05110</name>
</gene>
<dbReference type="InterPro" id="IPR003497">
    <property type="entry name" value="BRO_N_domain"/>
</dbReference>
<accession>A0A7T0BUP5</accession>
<evidence type="ECO:0000313" key="4">
    <source>
        <dbReference type="Proteomes" id="UP000594688"/>
    </source>
</evidence>
<dbReference type="KEGG" id="nli:G3M70_05110"/>
<dbReference type="NCBIfam" id="NF008573">
    <property type="entry name" value="PRK11525.1"/>
    <property type="match status" value="1"/>
</dbReference>
<name>A0A7T0BUP5_9BACT</name>